<feature type="region of interest" description="Disordered" evidence="1">
    <location>
        <begin position="25"/>
        <end position="48"/>
    </location>
</feature>
<gene>
    <name evidence="3" type="ORF">ACFOMH_05485</name>
</gene>
<evidence type="ECO:0000256" key="1">
    <source>
        <dbReference type="SAM" id="MobiDB-lite"/>
    </source>
</evidence>
<organism evidence="3 4">
    <name type="scientific">Paracoccus mangrovi</name>
    <dbReference type="NCBI Taxonomy" id="1715645"/>
    <lineage>
        <taxon>Bacteria</taxon>
        <taxon>Pseudomonadati</taxon>
        <taxon>Pseudomonadota</taxon>
        <taxon>Alphaproteobacteria</taxon>
        <taxon>Rhodobacterales</taxon>
        <taxon>Paracoccaceae</taxon>
        <taxon>Paracoccus</taxon>
    </lineage>
</organism>
<keyword evidence="2" id="KW-0732">Signal</keyword>
<evidence type="ECO:0000313" key="4">
    <source>
        <dbReference type="Proteomes" id="UP001595721"/>
    </source>
</evidence>
<keyword evidence="4" id="KW-1185">Reference proteome</keyword>
<protein>
    <recommendedName>
        <fullName evidence="5">Peptidase inhibitor I78 family protein</fullName>
    </recommendedName>
</protein>
<name>A0ABV7QZS8_9RHOB</name>
<sequence>MNRALIALIALAPLAACTSAYQSEPEPLPVTQPVPVAPTDGVSGLQSREPDACHAKTYVSALGQPGTIIPTLGVNRDYRVVEYRGIEPQEYDPLRIVFRLDAAGNIYNIDCG</sequence>
<reference evidence="4" key="1">
    <citation type="journal article" date="2019" name="Int. J. Syst. Evol. Microbiol.">
        <title>The Global Catalogue of Microorganisms (GCM) 10K type strain sequencing project: providing services to taxonomists for standard genome sequencing and annotation.</title>
        <authorList>
            <consortium name="The Broad Institute Genomics Platform"/>
            <consortium name="The Broad Institute Genome Sequencing Center for Infectious Disease"/>
            <person name="Wu L."/>
            <person name="Ma J."/>
        </authorList>
    </citation>
    <scope>NUCLEOTIDE SEQUENCE [LARGE SCALE GENOMIC DNA]</scope>
    <source>
        <strain evidence="4">KCTC 42899</strain>
    </source>
</reference>
<dbReference type="RefSeq" id="WP_374423728.1">
    <property type="nucleotide sequence ID" value="NZ_JBHRXJ010000003.1"/>
</dbReference>
<evidence type="ECO:0000313" key="3">
    <source>
        <dbReference type="EMBL" id="MFC3527619.1"/>
    </source>
</evidence>
<feature type="signal peptide" evidence="2">
    <location>
        <begin position="1"/>
        <end position="22"/>
    </location>
</feature>
<dbReference type="EMBL" id="JBHRXJ010000003">
    <property type="protein sequence ID" value="MFC3527619.1"/>
    <property type="molecule type" value="Genomic_DNA"/>
</dbReference>
<comment type="caution">
    <text evidence="3">The sequence shown here is derived from an EMBL/GenBank/DDBJ whole genome shotgun (WGS) entry which is preliminary data.</text>
</comment>
<accession>A0ABV7QZS8</accession>
<evidence type="ECO:0000256" key="2">
    <source>
        <dbReference type="SAM" id="SignalP"/>
    </source>
</evidence>
<evidence type="ECO:0008006" key="5">
    <source>
        <dbReference type="Google" id="ProtNLM"/>
    </source>
</evidence>
<proteinExistence type="predicted"/>
<feature type="compositionally biased region" description="Pro residues" evidence="1">
    <location>
        <begin position="26"/>
        <end position="36"/>
    </location>
</feature>
<feature type="chain" id="PRO_5046398462" description="Peptidase inhibitor I78 family protein" evidence="2">
    <location>
        <begin position="23"/>
        <end position="112"/>
    </location>
</feature>
<dbReference type="Proteomes" id="UP001595721">
    <property type="component" value="Unassembled WGS sequence"/>
</dbReference>